<keyword evidence="9" id="KW-1185">Reference proteome</keyword>
<feature type="transmembrane region" description="Helical" evidence="6">
    <location>
        <begin position="643"/>
        <end position="667"/>
    </location>
</feature>
<feature type="compositionally biased region" description="Low complexity" evidence="5">
    <location>
        <begin position="93"/>
        <end position="107"/>
    </location>
</feature>
<evidence type="ECO:0000256" key="6">
    <source>
        <dbReference type="SAM" id="Phobius"/>
    </source>
</evidence>
<dbReference type="PROSITE" id="PS50048">
    <property type="entry name" value="ZN2_CY6_FUNGAL_2"/>
    <property type="match status" value="1"/>
</dbReference>
<dbReference type="Proteomes" id="UP001303889">
    <property type="component" value="Unassembled WGS sequence"/>
</dbReference>
<accession>A0AAN6MEJ0</accession>
<evidence type="ECO:0000313" key="9">
    <source>
        <dbReference type="Proteomes" id="UP001303889"/>
    </source>
</evidence>
<evidence type="ECO:0000313" key="8">
    <source>
        <dbReference type="EMBL" id="KAK3898646.1"/>
    </source>
</evidence>
<dbReference type="Pfam" id="PF04082">
    <property type="entry name" value="Fungal_trans"/>
    <property type="match status" value="1"/>
</dbReference>
<dbReference type="GO" id="GO:0005634">
    <property type="term" value="C:nucleus"/>
    <property type="evidence" value="ECO:0007669"/>
    <property type="project" value="TreeGrafter"/>
</dbReference>
<dbReference type="InterPro" id="IPR007219">
    <property type="entry name" value="XnlR_reg_dom"/>
</dbReference>
<keyword evidence="3" id="KW-0804">Transcription</keyword>
<evidence type="ECO:0000256" key="1">
    <source>
        <dbReference type="ARBA" id="ARBA00022723"/>
    </source>
</evidence>
<comment type="caution">
    <text evidence="8">The sequence shown here is derived from an EMBL/GenBank/DDBJ whole genome shotgun (WGS) entry which is preliminary data.</text>
</comment>
<dbReference type="PANTHER" id="PTHR47424:SF4">
    <property type="entry name" value="ZN(II)2CYS6 TRANSCRIPTION FACTOR (EUROFUNG)"/>
    <property type="match status" value="1"/>
</dbReference>
<dbReference type="GO" id="GO:0000435">
    <property type="term" value="P:positive regulation of transcription from RNA polymerase II promoter by galactose"/>
    <property type="evidence" value="ECO:0007669"/>
    <property type="project" value="TreeGrafter"/>
</dbReference>
<evidence type="ECO:0000256" key="3">
    <source>
        <dbReference type="ARBA" id="ARBA00023163"/>
    </source>
</evidence>
<dbReference type="PANTHER" id="PTHR47424">
    <property type="entry name" value="REGULATORY PROTEIN GAL4"/>
    <property type="match status" value="1"/>
</dbReference>
<dbReference type="InterPro" id="IPR051127">
    <property type="entry name" value="Fungal_SecMet_Regulators"/>
</dbReference>
<gene>
    <name evidence="8" type="ORF">C8A05DRAFT_18804</name>
</gene>
<feature type="compositionally biased region" description="Pro residues" evidence="5">
    <location>
        <begin position="452"/>
        <end position="463"/>
    </location>
</feature>
<evidence type="ECO:0000256" key="5">
    <source>
        <dbReference type="SAM" id="MobiDB-lite"/>
    </source>
</evidence>
<feature type="region of interest" description="Disordered" evidence="5">
    <location>
        <begin position="86"/>
        <end position="145"/>
    </location>
</feature>
<dbReference type="Pfam" id="PF00172">
    <property type="entry name" value="Zn_clus"/>
    <property type="match status" value="1"/>
</dbReference>
<organism evidence="8 9">
    <name type="scientific">Staphylotrichum tortipilum</name>
    <dbReference type="NCBI Taxonomy" id="2831512"/>
    <lineage>
        <taxon>Eukaryota</taxon>
        <taxon>Fungi</taxon>
        <taxon>Dikarya</taxon>
        <taxon>Ascomycota</taxon>
        <taxon>Pezizomycotina</taxon>
        <taxon>Sordariomycetes</taxon>
        <taxon>Sordariomycetidae</taxon>
        <taxon>Sordariales</taxon>
        <taxon>Chaetomiaceae</taxon>
        <taxon>Staphylotrichum</taxon>
    </lineage>
</organism>
<keyword evidence="1" id="KW-0479">Metal-binding</keyword>
<protein>
    <submittedName>
        <fullName evidence="8">Fungal-specific transcription factor domain-containing protein</fullName>
    </submittedName>
</protein>
<dbReference type="GO" id="GO:0008270">
    <property type="term" value="F:zinc ion binding"/>
    <property type="evidence" value="ECO:0007669"/>
    <property type="project" value="InterPro"/>
</dbReference>
<dbReference type="SUPFAM" id="SSF57701">
    <property type="entry name" value="Zn2/Cys6 DNA-binding domain"/>
    <property type="match status" value="1"/>
</dbReference>
<dbReference type="GO" id="GO:0006351">
    <property type="term" value="P:DNA-templated transcription"/>
    <property type="evidence" value="ECO:0007669"/>
    <property type="project" value="InterPro"/>
</dbReference>
<proteinExistence type="predicted"/>
<dbReference type="GO" id="GO:0000981">
    <property type="term" value="F:DNA-binding transcription factor activity, RNA polymerase II-specific"/>
    <property type="evidence" value="ECO:0007669"/>
    <property type="project" value="InterPro"/>
</dbReference>
<dbReference type="InterPro" id="IPR036864">
    <property type="entry name" value="Zn2-C6_fun-type_DNA-bd_sf"/>
</dbReference>
<dbReference type="CDD" id="cd00067">
    <property type="entry name" value="GAL4"/>
    <property type="match status" value="1"/>
</dbReference>
<dbReference type="InterPro" id="IPR001138">
    <property type="entry name" value="Zn2Cys6_DnaBD"/>
</dbReference>
<keyword evidence="6" id="KW-1133">Transmembrane helix</keyword>
<reference evidence="8" key="2">
    <citation type="submission" date="2023-05" db="EMBL/GenBank/DDBJ databases">
        <authorList>
            <consortium name="Lawrence Berkeley National Laboratory"/>
            <person name="Steindorff A."/>
            <person name="Hensen N."/>
            <person name="Bonometti L."/>
            <person name="Westerberg I."/>
            <person name="Brannstrom I.O."/>
            <person name="Guillou S."/>
            <person name="Cros-Aarteil S."/>
            <person name="Calhoun S."/>
            <person name="Haridas S."/>
            <person name="Kuo A."/>
            <person name="Mondo S."/>
            <person name="Pangilinan J."/>
            <person name="Riley R."/>
            <person name="Labutti K."/>
            <person name="Andreopoulos B."/>
            <person name="Lipzen A."/>
            <person name="Chen C."/>
            <person name="Yanf M."/>
            <person name="Daum C."/>
            <person name="Ng V."/>
            <person name="Clum A."/>
            <person name="Ohm R."/>
            <person name="Martin F."/>
            <person name="Silar P."/>
            <person name="Natvig D."/>
            <person name="Lalanne C."/>
            <person name="Gautier V."/>
            <person name="Ament-Velasquez S.L."/>
            <person name="Kruys A."/>
            <person name="Hutchinson M.I."/>
            <person name="Powell A.J."/>
            <person name="Barry K."/>
            <person name="Miller A.N."/>
            <person name="Grigoriev I.V."/>
            <person name="Debuchy R."/>
            <person name="Gladieux P."/>
            <person name="Thoren M.H."/>
            <person name="Johannesson H."/>
        </authorList>
    </citation>
    <scope>NUCLEOTIDE SEQUENCE</scope>
    <source>
        <strain evidence="8">CBS 103.79</strain>
    </source>
</reference>
<evidence type="ECO:0000256" key="2">
    <source>
        <dbReference type="ARBA" id="ARBA00023015"/>
    </source>
</evidence>
<dbReference type="SMART" id="SM00906">
    <property type="entry name" value="Fungal_trans"/>
    <property type="match status" value="1"/>
</dbReference>
<dbReference type="AlphaFoldDB" id="A0AAN6MEJ0"/>
<keyword evidence="6" id="KW-0812">Transmembrane</keyword>
<keyword evidence="4" id="KW-0539">Nucleus</keyword>
<dbReference type="Gene3D" id="4.10.240.10">
    <property type="entry name" value="Zn(2)-C6 fungal-type DNA-binding domain"/>
    <property type="match status" value="1"/>
</dbReference>
<sequence length="806" mass="88247">MAPERRSERVEQRRRRKIPLACEPCRERKSRCDGAKPICSTCQRRSLPLHQCIYTLENARTASNEAYIKVLHDRIRRLEQACTDHGVPIPPLDSGAASDEPAAPADSTSLSPVPPGSNRGSNFPPLASSRGHPPSPSLTPIPGVVLPENDQLESIDATESTANVTAMGTVSTENDTFHTFDVSNEFYGSSSAASFMKEACTSVKVHRRPHTEANTISVPGFLANFGRPEPLALTQANKFTLPPRNLADHLLERFWDRVYCLYPFFHKPSFLRAYESLWRPSHELPSEPPLPGLGLGSCPGADAQTIVFHSALNTIFALGTHFSDLRSKDKAAAIETFFNRAKSFVGLDFIDMHNLGVVQSLLLMTLFLQSTPFPNRCWNSVGLACRVGQGLGLHTDAGHAARPALETEIRRRTWHACVMFDMIVSMTYGRPTMTAHLPNVPLPSGVDFDDFPGPPQPDTPPDSKPSRLSFFIQFIRQCGMLGEILSNVYQPSSGVSINGMPSSASSWGQHIKSHGMDAILELDAKLTRFESSLPPLMSWKTPCEIDSFGEDQKPIIVAQRTVLHGGFLHLRLMLHRPILTQLCAAESSINTRPGSPTDAVVSTASQELFTSFAGGCARICLGAAMDLIDLVHETYLTSATAGWWWDGLFAFTAGLAIIVGYLFPALVASLDRGRLERCWMLCQTILAHFSSFSISAQRSLRLLQKVHSDVMSRFPGEFLFPVLVCPDKDQELPLQLPAAQGVPAEGDPAGTRQEASAAHIEHVDVGNYLWQFPAGAGADMFGAGMVFNWDQSIDLMSGGLGIDIYQ</sequence>
<dbReference type="SMART" id="SM00066">
    <property type="entry name" value="GAL4"/>
    <property type="match status" value="1"/>
</dbReference>
<feature type="region of interest" description="Disordered" evidence="5">
    <location>
        <begin position="446"/>
        <end position="465"/>
    </location>
</feature>
<dbReference type="EMBL" id="MU855902">
    <property type="protein sequence ID" value="KAK3898646.1"/>
    <property type="molecule type" value="Genomic_DNA"/>
</dbReference>
<evidence type="ECO:0000259" key="7">
    <source>
        <dbReference type="PROSITE" id="PS50048"/>
    </source>
</evidence>
<dbReference type="CDD" id="cd12148">
    <property type="entry name" value="fungal_TF_MHR"/>
    <property type="match status" value="1"/>
</dbReference>
<dbReference type="GO" id="GO:0000978">
    <property type="term" value="F:RNA polymerase II cis-regulatory region sequence-specific DNA binding"/>
    <property type="evidence" value="ECO:0007669"/>
    <property type="project" value="TreeGrafter"/>
</dbReference>
<reference evidence="8" key="1">
    <citation type="journal article" date="2023" name="Mol. Phylogenet. Evol.">
        <title>Genome-scale phylogeny and comparative genomics of the fungal order Sordariales.</title>
        <authorList>
            <person name="Hensen N."/>
            <person name="Bonometti L."/>
            <person name="Westerberg I."/>
            <person name="Brannstrom I.O."/>
            <person name="Guillou S."/>
            <person name="Cros-Aarteil S."/>
            <person name="Calhoun S."/>
            <person name="Haridas S."/>
            <person name="Kuo A."/>
            <person name="Mondo S."/>
            <person name="Pangilinan J."/>
            <person name="Riley R."/>
            <person name="LaButti K."/>
            <person name="Andreopoulos B."/>
            <person name="Lipzen A."/>
            <person name="Chen C."/>
            <person name="Yan M."/>
            <person name="Daum C."/>
            <person name="Ng V."/>
            <person name="Clum A."/>
            <person name="Steindorff A."/>
            <person name="Ohm R.A."/>
            <person name="Martin F."/>
            <person name="Silar P."/>
            <person name="Natvig D.O."/>
            <person name="Lalanne C."/>
            <person name="Gautier V."/>
            <person name="Ament-Velasquez S.L."/>
            <person name="Kruys A."/>
            <person name="Hutchinson M.I."/>
            <person name="Powell A.J."/>
            <person name="Barry K."/>
            <person name="Miller A.N."/>
            <person name="Grigoriev I.V."/>
            <person name="Debuchy R."/>
            <person name="Gladieux P."/>
            <person name="Hiltunen Thoren M."/>
            <person name="Johannesson H."/>
        </authorList>
    </citation>
    <scope>NUCLEOTIDE SEQUENCE</scope>
    <source>
        <strain evidence="8">CBS 103.79</strain>
    </source>
</reference>
<feature type="domain" description="Zn(2)-C6 fungal-type" evidence="7">
    <location>
        <begin position="21"/>
        <end position="54"/>
    </location>
</feature>
<name>A0AAN6MEJ0_9PEZI</name>
<evidence type="ECO:0000256" key="4">
    <source>
        <dbReference type="ARBA" id="ARBA00023242"/>
    </source>
</evidence>
<keyword evidence="2" id="KW-0805">Transcription regulation</keyword>
<keyword evidence="6" id="KW-0472">Membrane</keyword>